<keyword evidence="3" id="KW-1185">Reference proteome</keyword>
<feature type="domain" description="DUF4773" evidence="1">
    <location>
        <begin position="58"/>
        <end position="172"/>
    </location>
</feature>
<dbReference type="Proteomes" id="UP000466442">
    <property type="component" value="Unassembled WGS sequence"/>
</dbReference>
<dbReference type="EMBL" id="WIXP02000013">
    <property type="protein sequence ID" value="KAF6200702.1"/>
    <property type="molecule type" value="Genomic_DNA"/>
</dbReference>
<protein>
    <recommendedName>
        <fullName evidence="1">DUF4773 domain-containing protein</fullName>
    </recommendedName>
</protein>
<dbReference type="AlphaFoldDB" id="A0A6A4IYL8"/>
<evidence type="ECO:0000313" key="3">
    <source>
        <dbReference type="Proteomes" id="UP000466442"/>
    </source>
</evidence>
<organism evidence="2 3">
    <name type="scientific">Apolygus lucorum</name>
    <name type="common">Small green plant bug</name>
    <name type="synonym">Lygocoris lucorum</name>
    <dbReference type="NCBI Taxonomy" id="248454"/>
    <lineage>
        <taxon>Eukaryota</taxon>
        <taxon>Metazoa</taxon>
        <taxon>Ecdysozoa</taxon>
        <taxon>Arthropoda</taxon>
        <taxon>Hexapoda</taxon>
        <taxon>Insecta</taxon>
        <taxon>Pterygota</taxon>
        <taxon>Neoptera</taxon>
        <taxon>Paraneoptera</taxon>
        <taxon>Hemiptera</taxon>
        <taxon>Heteroptera</taxon>
        <taxon>Panheteroptera</taxon>
        <taxon>Cimicomorpha</taxon>
        <taxon>Miridae</taxon>
        <taxon>Mirini</taxon>
        <taxon>Apolygus</taxon>
    </lineage>
</organism>
<gene>
    <name evidence="2" type="ORF">GE061_005146</name>
</gene>
<proteinExistence type="predicted"/>
<dbReference type="InterPro" id="IPR031941">
    <property type="entry name" value="DUF4773"/>
</dbReference>
<dbReference type="Pfam" id="PF15998">
    <property type="entry name" value="DUF4773"/>
    <property type="match status" value="1"/>
</dbReference>
<comment type="caution">
    <text evidence="2">The sequence shown here is derived from an EMBL/GenBank/DDBJ whole genome shotgun (WGS) entry which is preliminary data.</text>
</comment>
<evidence type="ECO:0000259" key="1">
    <source>
        <dbReference type="Pfam" id="PF15998"/>
    </source>
</evidence>
<evidence type="ECO:0000313" key="2">
    <source>
        <dbReference type="EMBL" id="KAF6200702.1"/>
    </source>
</evidence>
<accession>A0A6A4IYL8</accession>
<sequence length="197" mass="22250">MIPLRRAKMNSTFVFCIFLGLFSSIVAQYDANIESNDVVEIDNFARYIYGFTPNNHGCSCKQLRCECCGGVHALGKRLKLCADLEADFPDKAIDVDIKVAGKHLVHQKISMHNGANICKRAPFPLNSIKFCFGADVNLPEHSGVHICPKFEVFKGHAHIHSLKKVSFPCVEIHRPHIFVEEVEEPAQDQENEDFIFY</sequence>
<name>A0A6A4IYL8_APOLU</name>
<reference evidence="2" key="1">
    <citation type="journal article" date="2021" name="Mol. Ecol. Resour.">
        <title>Apolygus lucorum genome provides insights into omnivorousness and mesophyll feeding.</title>
        <authorList>
            <person name="Liu Y."/>
            <person name="Liu H."/>
            <person name="Wang H."/>
            <person name="Huang T."/>
            <person name="Liu B."/>
            <person name="Yang B."/>
            <person name="Yin L."/>
            <person name="Li B."/>
            <person name="Zhang Y."/>
            <person name="Zhang S."/>
            <person name="Jiang F."/>
            <person name="Zhang X."/>
            <person name="Ren Y."/>
            <person name="Wang B."/>
            <person name="Wang S."/>
            <person name="Lu Y."/>
            <person name="Wu K."/>
            <person name="Fan W."/>
            <person name="Wang G."/>
        </authorList>
    </citation>
    <scope>NUCLEOTIDE SEQUENCE</scope>
    <source>
        <strain evidence="2">12Hb</strain>
    </source>
</reference>